<dbReference type="EMBL" id="JASBWT010000004">
    <property type="protein sequence ID" value="KAJ9105406.1"/>
    <property type="molecule type" value="Genomic_DNA"/>
</dbReference>
<dbReference type="Proteomes" id="UP001227268">
    <property type="component" value="Unassembled WGS sequence"/>
</dbReference>
<sequence length="615" mass="70842">METSSEPVTWADLPDETVEHIYETLSPGDCIRLGRVDRRCQVIFKSSKVRYRWMLKAHNLVDVNPDQPPIEKLQELEARQKAWSTLTPRRTDYDFIVDGHTSIYELQEGIFLHTEGNIDWLSQLQGVKPHLLRLVPLPWVDNSLMKNVPRNTRDVGFDVADLTFDPTQDLIVISEKLKYNANERHRQPLLRYHLLTISSLEPHPLATRVPLFSNEDSPNIRNVYQLLQISGDILAVSATPAPPLAHEEILPPGMEAPSRLHMVKVWNWRTGDVLSRLVTDSSIAAFTQELSMSDSSLPPAMILLDDRRFLLVVDEGHCVHLDIYGFGKPRNDGTLPQAELLVRFSMQGYRVNTRSSLNLQSILARPDPPFPSTTMHTPLGKLKPFTEDPETGLLVLSLQFTFQADHFPMSEETVVFFLKEELLQLVNKYEAAFEEREPSKEGGVQKGDRVVEWAQWKHLTRVMEEPESGSRWVCFVHGYRYVTRVEIPSTDDDDDDEDDIDLPRPSHLQIFDFSPISIRKFEFKYRHLLGPSRDDNFVILGDYTIHYYSRNHPSRVYLEESRHCHFETNLPYLVITRTVESYEISGLMIDEARIIMSHTNDDPTARQSTFSVLTM</sequence>
<gene>
    <name evidence="1" type="ORF">QFC21_001777</name>
</gene>
<organism evidence="1 2">
    <name type="scientific">Naganishia friedmannii</name>
    <dbReference type="NCBI Taxonomy" id="89922"/>
    <lineage>
        <taxon>Eukaryota</taxon>
        <taxon>Fungi</taxon>
        <taxon>Dikarya</taxon>
        <taxon>Basidiomycota</taxon>
        <taxon>Agaricomycotina</taxon>
        <taxon>Tremellomycetes</taxon>
        <taxon>Filobasidiales</taxon>
        <taxon>Filobasidiaceae</taxon>
        <taxon>Naganishia</taxon>
    </lineage>
</organism>
<evidence type="ECO:0000313" key="1">
    <source>
        <dbReference type="EMBL" id="KAJ9105406.1"/>
    </source>
</evidence>
<evidence type="ECO:0000313" key="2">
    <source>
        <dbReference type="Proteomes" id="UP001227268"/>
    </source>
</evidence>
<reference evidence="1" key="1">
    <citation type="submission" date="2023-04" db="EMBL/GenBank/DDBJ databases">
        <title>Draft Genome sequencing of Naganishia species isolated from polar environments using Oxford Nanopore Technology.</title>
        <authorList>
            <person name="Leo P."/>
            <person name="Venkateswaran K."/>
        </authorList>
    </citation>
    <scope>NUCLEOTIDE SEQUENCE</scope>
    <source>
        <strain evidence="1">MNA-CCFEE 5423</strain>
    </source>
</reference>
<accession>A0ACC2W2W1</accession>
<protein>
    <submittedName>
        <fullName evidence="1">Uncharacterized protein</fullName>
    </submittedName>
</protein>
<proteinExistence type="predicted"/>
<name>A0ACC2W2W1_9TREE</name>
<keyword evidence="2" id="KW-1185">Reference proteome</keyword>
<comment type="caution">
    <text evidence="1">The sequence shown here is derived from an EMBL/GenBank/DDBJ whole genome shotgun (WGS) entry which is preliminary data.</text>
</comment>